<dbReference type="Proteomes" id="UP001597045">
    <property type="component" value="Unassembled WGS sequence"/>
</dbReference>
<name>A0ABW3MAQ5_9PSEU</name>
<sequence length="132" mass="13580">SLTVDLGAGTTVDYLSPGHVTDAAPVSQQATAKRAVAAVNGDFFDINNSDAPEGVGVESGKVVKSAETGHNRVIGIDAAGVGRVMQVFFEGKVTLPNGTSRAGPVARVGGRSLSRTWSRGLLGFHSWCSGRL</sequence>
<gene>
    <name evidence="1" type="ORF">ACFQ1S_14970</name>
</gene>
<comment type="caution">
    <text evidence="1">The sequence shown here is derived from an EMBL/GenBank/DDBJ whole genome shotgun (WGS) entry which is preliminary data.</text>
</comment>
<dbReference type="EMBL" id="JBHTIS010000781">
    <property type="protein sequence ID" value="MFD1046760.1"/>
    <property type="molecule type" value="Genomic_DNA"/>
</dbReference>
<reference evidence="2" key="1">
    <citation type="journal article" date="2019" name="Int. J. Syst. Evol. Microbiol.">
        <title>The Global Catalogue of Microorganisms (GCM) 10K type strain sequencing project: providing services to taxonomists for standard genome sequencing and annotation.</title>
        <authorList>
            <consortium name="The Broad Institute Genomics Platform"/>
            <consortium name="The Broad Institute Genome Sequencing Center for Infectious Disease"/>
            <person name="Wu L."/>
            <person name="Ma J."/>
        </authorList>
    </citation>
    <scope>NUCLEOTIDE SEQUENCE [LARGE SCALE GENOMIC DNA]</scope>
    <source>
        <strain evidence="2">JCM 31486</strain>
    </source>
</reference>
<protein>
    <submittedName>
        <fullName evidence="1">Uncharacterized protein</fullName>
    </submittedName>
</protein>
<proteinExistence type="predicted"/>
<organism evidence="1 2">
    <name type="scientific">Kibdelosporangium lantanae</name>
    <dbReference type="NCBI Taxonomy" id="1497396"/>
    <lineage>
        <taxon>Bacteria</taxon>
        <taxon>Bacillati</taxon>
        <taxon>Actinomycetota</taxon>
        <taxon>Actinomycetes</taxon>
        <taxon>Pseudonocardiales</taxon>
        <taxon>Pseudonocardiaceae</taxon>
        <taxon>Kibdelosporangium</taxon>
    </lineage>
</organism>
<accession>A0ABW3MAQ5</accession>
<keyword evidence="2" id="KW-1185">Reference proteome</keyword>
<evidence type="ECO:0000313" key="2">
    <source>
        <dbReference type="Proteomes" id="UP001597045"/>
    </source>
</evidence>
<feature type="non-terminal residue" evidence="1">
    <location>
        <position position="1"/>
    </location>
</feature>
<evidence type="ECO:0000313" key="1">
    <source>
        <dbReference type="EMBL" id="MFD1046760.1"/>
    </source>
</evidence>